<protein>
    <submittedName>
        <fullName evidence="2">Type II toxin-antitoxin system prevent-host-death family antitoxin</fullName>
    </submittedName>
</protein>
<evidence type="ECO:0000313" key="2">
    <source>
        <dbReference type="EMBL" id="MQX37903.1"/>
    </source>
</evidence>
<name>A0A7X1ZG10_9PROT</name>
<dbReference type="SUPFAM" id="SSF143120">
    <property type="entry name" value="YefM-like"/>
    <property type="match status" value="1"/>
</dbReference>
<keyword evidence="3" id="KW-1185">Reference proteome</keyword>
<reference evidence="2 3" key="1">
    <citation type="submission" date="2019-10" db="EMBL/GenBank/DDBJ databases">
        <title>Draft whole-genome sequence of the purple nonsulfur photosynthetic bacterium Roseospira navarrensis DSM 15114.</title>
        <authorList>
            <person name="Kyndt J.A."/>
            <person name="Meyer T.E."/>
        </authorList>
    </citation>
    <scope>NUCLEOTIDE SEQUENCE [LARGE SCALE GENOMIC DNA]</scope>
    <source>
        <strain evidence="2 3">DSM 15114</strain>
    </source>
</reference>
<sequence>MRTVTVEATATDLTRLLDDVARGDTIVLERDGTPVARLEPVGGQSKPTLPRLGFMEGAFSVPDDFDTMEADLIADLFEGKAT</sequence>
<organism evidence="2 3">
    <name type="scientific">Roseospira navarrensis</name>
    <dbReference type="NCBI Taxonomy" id="140058"/>
    <lineage>
        <taxon>Bacteria</taxon>
        <taxon>Pseudomonadati</taxon>
        <taxon>Pseudomonadota</taxon>
        <taxon>Alphaproteobacteria</taxon>
        <taxon>Rhodospirillales</taxon>
        <taxon>Rhodospirillaceae</taxon>
        <taxon>Roseospira</taxon>
    </lineage>
</organism>
<dbReference type="OrthoDB" id="9800503at2"/>
<proteinExistence type="inferred from homology"/>
<dbReference type="AlphaFoldDB" id="A0A7X1ZG10"/>
<evidence type="ECO:0000313" key="3">
    <source>
        <dbReference type="Proteomes" id="UP000434582"/>
    </source>
</evidence>
<comment type="similarity">
    <text evidence="1">Belongs to the phD/YefM antitoxin family.</text>
</comment>
<dbReference type="InterPro" id="IPR036165">
    <property type="entry name" value="YefM-like_sf"/>
</dbReference>
<comment type="caution">
    <text evidence="2">The sequence shown here is derived from an EMBL/GenBank/DDBJ whole genome shotgun (WGS) entry which is preliminary data.</text>
</comment>
<evidence type="ECO:0000256" key="1">
    <source>
        <dbReference type="ARBA" id="ARBA00009981"/>
    </source>
</evidence>
<gene>
    <name evidence="2" type="ORF">GHC57_15385</name>
</gene>
<dbReference type="EMBL" id="WIVE01000060">
    <property type="protein sequence ID" value="MQX37903.1"/>
    <property type="molecule type" value="Genomic_DNA"/>
</dbReference>
<dbReference type="Proteomes" id="UP000434582">
    <property type="component" value="Unassembled WGS sequence"/>
</dbReference>
<accession>A0A7X1ZG10</accession>
<dbReference type="RefSeq" id="WP_153345846.1">
    <property type="nucleotide sequence ID" value="NZ_WIVE01000060.1"/>
</dbReference>